<feature type="non-terminal residue" evidence="1">
    <location>
        <position position="1"/>
    </location>
</feature>
<dbReference type="EMBL" id="CAJVQB010028583">
    <property type="protein sequence ID" value="CAG8812671.1"/>
    <property type="molecule type" value="Genomic_DNA"/>
</dbReference>
<gene>
    <name evidence="1" type="ORF">GMARGA_LOCUS25617</name>
</gene>
<sequence length="261" mass="30004">ERQVTTKNIIDTLAKRKQILKVYGTRAKAFVSKKRKALSQIHDKLIYKIFKTATTLFDKEVDQYTTINKRNNTNNIESNRNMYDILPQEEVLSTKESWDSNKVQDHHYLGPLIMTDEDPVQTNLQTDKDQEIRETKLEEVKDATVPVYAKSETYAQGSEKNENIILTSMESEALLQIAARLTQFLPSDITQNVWSEAEDISTRSSDIVIKTVEKEVEFTTVVNRKKMKNKKNTNKSKTMVDPTRPSLYKKIWAGVHGSSTV</sequence>
<reference evidence="1 2" key="1">
    <citation type="submission" date="2021-06" db="EMBL/GenBank/DDBJ databases">
        <authorList>
            <person name="Kallberg Y."/>
            <person name="Tangrot J."/>
            <person name="Rosling A."/>
        </authorList>
    </citation>
    <scope>NUCLEOTIDE SEQUENCE [LARGE SCALE GENOMIC DNA]</scope>
    <source>
        <strain evidence="1 2">120-4 pot B 10/14</strain>
    </source>
</reference>
<proteinExistence type="predicted"/>
<name>A0ABN7W2G8_GIGMA</name>
<dbReference type="Proteomes" id="UP000789901">
    <property type="component" value="Unassembled WGS sequence"/>
</dbReference>
<organism evidence="1 2">
    <name type="scientific">Gigaspora margarita</name>
    <dbReference type="NCBI Taxonomy" id="4874"/>
    <lineage>
        <taxon>Eukaryota</taxon>
        <taxon>Fungi</taxon>
        <taxon>Fungi incertae sedis</taxon>
        <taxon>Mucoromycota</taxon>
        <taxon>Glomeromycotina</taxon>
        <taxon>Glomeromycetes</taxon>
        <taxon>Diversisporales</taxon>
        <taxon>Gigasporaceae</taxon>
        <taxon>Gigaspora</taxon>
    </lineage>
</organism>
<keyword evidence="2" id="KW-1185">Reference proteome</keyword>
<protein>
    <submittedName>
        <fullName evidence="1">2268_t:CDS:1</fullName>
    </submittedName>
</protein>
<evidence type="ECO:0000313" key="1">
    <source>
        <dbReference type="EMBL" id="CAG8812671.1"/>
    </source>
</evidence>
<accession>A0ABN7W2G8</accession>
<evidence type="ECO:0000313" key="2">
    <source>
        <dbReference type="Proteomes" id="UP000789901"/>
    </source>
</evidence>
<comment type="caution">
    <text evidence="1">The sequence shown here is derived from an EMBL/GenBank/DDBJ whole genome shotgun (WGS) entry which is preliminary data.</text>
</comment>